<name>D4BJ72_9ENTR</name>
<feature type="transmembrane region" description="Helical" evidence="1">
    <location>
        <begin position="12"/>
        <end position="30"/>
    </location>
</feature>
<evidence type="ECO:0000313" key="2">
    <source>
        <dbReference type="EMBL" id="EFE06466.1"/>
    </source>
</evidence>
<dbReference type="HOGENOM" id="CLU_3287102_0_0_6"/>
<dbReference type="Proteomes" id="UP000003880">
    <property type="component" value="Unassembled WGS sequence"/>
</dbReference>
<evidence type="ECO:0000313" key="3">
    <source>
        <dbReference type="Proteomes" id="UP000003880"/>
    </source>
</evidence>
<gene>
    <name evidence="2" type="ORF">CIT292_10589</name>
</gene>
<keyword evidence="1" id="KW-1133">Transmembrane helix</keyword>
<organism evidence="2 3">
    <name type="scientific">Citrobacter youngae ATCC 29220</name>
    <dbReference type="NCBI Taxonomy" id="500640"/>
    <lineage>
        <taxon>Bacteria</taxon>
        <taxon>Pseudomonadati</taxon>
        <taxon>Pseudomonadota</taxon>
        <taxon>Gammaproteobacteria</taxon>
        <taxon>Enterobacterales</taxon>
        <taxon>Enterobacteriaceae</taxon>
        <taxon>Citrobacter</taxon>
        <taxon>Citrobacter freundii complex</taxon>
    </lineage>
</organism>
<proteinExistence type="predicted"/>
<reference evidence="2 3" key="1">
    <citation type="submission" date="2010-02" db="EMBL/GenBank/DDBJ databases">
        <authorList>
            <person name="Weinstock G."/>
            <person name="Sodergren E."/>
            <person name="Clifton S."/>
            <person name="Fulton L."/>
            <person name="Fulton B."/>
            <person name="Courtney L."/>
            <person name="Fronick C."/>
            <person name="Harrison M."/>
            <person name="Strong C."/>
            <person name="Farmer C."/>
            <person name="Delahaunty K."/>
            <person name="Markovic C."/>
            <person name="Hall O."/>
            <person name="Minx P."/>
            <person name="Tomlinson C."/>
            <person name="Mitreva M."/>
            <person name="Nelson J."/>
            <person name="Hou S."/>
            <person name="Wollam A."/>
            <person name="Pepin K.H."/>
            <person name="Johnson M."/>
            <person name="Bhonagiri V."/>
            <person name="Zhang X."/>
            <person name="Suruliraj S."/>
            <person name="Warren W."/>
            <person name="Chinwalla A."/>
            <person name="Mardis E.R."/>
            <person name="Wilson R.K."/>
        </authorList>
    </citation>
    <scope>NUCLEOTIDE SEQUENCE [LARGE SCALE GENOMIC DNA]</scope>
    <source>
        <strain evidence="2 3">ATCC 29220</strain>
    </source>
</reference>
<sequence>MLIFYYKCQSVVLLLLGVVFEIVALFTLKYQKDEMAPFAT</sequence>
<dbReference type="EMBL" id="ABWL02000023">
    <property type="protein sequence ID" value="EFE06466.1"/>
    <property type="molecule type" value="Genomic_DNA"/>
</dbReference>
<evidence type="ECO:0000256" key="1">
    <source>
        <dbReference type="SAM" id="Phobius"/>
    </source>
</evidence>
<accession>D4BJ72</accession>
<comment type="caution">
    <text evidence="2">The sequence shown here is derived from an EMBL/GenBank/DDBJ whole genome shotgun (WGS) entry which is preliminary data.</text>
</comment>
<dbReference type="AlphaFoldDB" id="D4BJ72"/>
<keyword evidence="1" id="KW-0812">Transmembrane</keyword>
<keyword evidence="1" id="KW-0472">Membrane</keyword>
<protein>
    <submittedName>
        <fullName evidence="2">Uncharacterized protein</fullName>
    </submittedName>
</protein>